<dbReference type="InterPro" id="IPR025352">
    <property type="entry name" value="DUF4256"/>
</dbReference>
<accession>A0A5N1J4Z8</accession>
<organism evidence="1 2">
    <name type="scientific">Adhaeribacter soli</name>
    <dbReference type="NCBI Taxonomy" id="2607655"/>
    <lineage>
        <taxon>Bacteria</taxon>
        <taxon>Pseudomonadati</taxon>
        <taxon>Bacteroidota</taxon>
        <taxon>Cytophagia</taxon>
        <taxon>Cytophagales</taxon>
        <taxon>Hymenobacteraceae</taxon>
        <taxon>Adhaeribacter</taxon>
    </lineage>
</organism>
<comment type="caution">
    <text evidence="1">The sequence shown here is derived from an EMBL/GenBank/DDBJ whole genome shotgun (WGS) entry which is preliminary data.</text>
</comment>
<name>A0A5N1J4Z8_9BACT</name>
<evidence type="ECO:0000313" key="1">
    <source>
        <dbReference type="EMBL" id="KAA9340884.1"/>
    </source>
</evidence>
<proteinExistence type="predicted"/>
<sequence length="36" mass="4273">MKKLRQAIVCDRRYSQVFTYHKGAESYYAARGFGDR</sequence>
<evidence type="ECO:0000313" key="2">
    <source>
        <dbReference type="Proteomes" id="UP000326570"/>
    </source>
</evidence>
<dbReference type="RefSeq" id="WP_150902811.1">
    <property type="nucleotide sequence ID" value="NZ_VTWT01000002.1"/>
</dbReference>
<reference evidence="1 2" key="1">
    <citation type="submission" date="2019-09" db="EMBL/GenBank/DDBJ databases">
        <title>Genome sequence of Adhaeribacter sp. M2.</title>
        <authorList>
            <person name="Srinivasan S."/>
        </authorList>
    </citation>
    <scope>NUCLEOTIDE SEQUENCE [LARGE SCALE GENOMIC DNA]</scope>
    <source>
        <strain evidence="1 2">M2</strain>
    </source>
</reference>
<protein>
    <submittedName>
        <fullName evidence="1">DUF4256 domain-containing protein</fullName>
    </submittedName>
</protein>
<dbReference type="AlphaFoldDB" id="A0A5N1J4Z8"/>
<dbReference type="Pfam" id="PF14066">
    <property type="entry name" value="DUF4256"/>
    <property type="match status" value="1"/>
</dbReference>
<keyword evidence="2" id="KW-1185">Reference proteome</keyword>
<dbReference type="EMBL" id="VTWT01000002">
    <property type="protein sequence ID" value="KAA9340884.1"/>
    <property type="molecule type" value="Genomic_DNA"/>
</dbReference>
<gene>
    <name evidence="1" type="ORF">F0P94_05490</name>
</gene>
<dbReference type="Proteomes" id="UP000326570">
    <property type="component" value="Unassembled WGS sequence"/>
</dbReference>